<dbReference type="HOGENOM" id="CLU_3182458_0_0_11"/>
<organism evidence="1 2">
    <name type="scientific">Collinsella intestinalis DSM 13280</name>
    <dbReference type="NCBI Taxonomy" id="521003"/>
    <lineage>
        <taxon>Bacteria</taxon>
        <taxon>Bacillati</taxon>
        <taxon>Actinomycetota</taxon>
        <taxon>Coriobacteriia</taxon>
        <taxon>Coriobacteriales</taxon>
        <taxon>Coriobacteriaceae</taxon>
        <taxon>Collinsella</taxon>
    </lineage>
</organism>
<dbReference type="Proteomes" id="UP000003295">
    <property type="component" value="Unassembled WGS sequence"/>
</dbReference>
<dbReference type="EMBL" id="ABXH02000039">
    <property type="protein sequence ID" value="EEP43776.1"/>
    <property type="molecule type" value="Genomic_DNA"/>
</dbReference>
<accession>C4FBM4</accession>
<comment type="caution">
    <text evidence="1">The sequence shown here is derived from an EMBL/GenBank/DDBJ whole genome shotgun (WGS) entry which is preliminary data.</text>
</comment>
<gene>
    <name evidence="1" type="ORF">COLINT_03486</name>
</gene>
<name>C4FBM4_9ACTN</name>
<sequence length="46" mass="4660">MALGQAALGQAGGLGAGGLRWAFGAIGSRCSVAFCTIVRTRCCRML</sequence>
<evidence type="ECO:0000313" key="2">
    <source>
        <dbReference type="Proteomes" id="UP000003295"/>
    </source>
</evidence>
<proteinExistence type="predicted"/>
<dbReference type="AlphaFoldDB" id="C4FBM4"/>
<evidence type="ECO:0000313" key="1">
    <source>
        <dbReference type="EMBL" id="EEP43776.1"/>
    </source>
</evidence>
<protein>
    <submittedName>
        <fullName evidence="1">Uncharacterized protein</fullName>
    </submittedName>
</protein>
<dbReference type="STRING" id="521003.COLINT_03486"/>
<reference evidence="1 2" key="1">
    <citation type="submission" date="2009-04" db="EMBL/GenBank/DDBJ databases">
        <authorList>
            <person name="Weinstock G."/>
            <person name="Sodergren E."/>
            <person name="Clifton S."/>
            <person name="Fulton L."/>
            <person name="Fulton B."/>
            <person name="Courtney L."/>
            <person name="Fronick C."/>
            <person name="Harrison M."/>
            <person name="Strong C."/>
            <person name="Farmer C."/>
            <person name="Delahaunty K."/>
            <person name="Markovic C."/>
            <person name="Hall O."/>
            <person name="Minx P."/>
            <person name="Tomlinson C."/>
            <person name="Mitreva M."/>
            <person name="Nelson J."/>
            <person name="Hou S."/>
            <person name="Wollam A."/>
            <person name="Pepin K.H."/>
            <person name="Johnson M."/>
            <person name="Bhonagiri V."/>
            <person name="Nash W.E."/>
            <person name="Warren W."/>
            <person name="Chinwalla A."/>
            <person name="Mardis E.R."/>
            <person name="Wilson R.K."/>
        </authorList>
    </citation>
    <scope>NUCLEOTIDE SEQUENCE [LARGE SCALE GENOMIC DNA]</scope>
    <source>
        <strain evidence="1 2">DSM 13280</strain>
    </source>
</reference>